<dbReference type="Gene3D" id="2.170.130.10">
    <property type="entry name" value="TonB-dependent receptor, plug domain"/>
    <property type="match status" value="1"/>
</dbReference>
<evidence type="ECO:0000256" key="2">
    <source>
        <dbReference type="ARBA" id="ARBA00022448"/>
    </source>
</evidence>
<keyword evidence="6 7" id="KW-0998">Cell outer membrane</keyword>
<dbReference type="SUPFAM" id="SSF49464">
    <property type="entry name" value="Carboxypeptidase regulatory domain-like"/>
    <property type="match status" value="1"/>
</dbReference>
<evidence type="ECO:0000259" key="9">
    <source>
        <dbReference type="Pfam" id="PF07715"/>
    </source>
</evidence>
<keyword evidence="8" id="KW-0732">Signal</keyword>
<keyword evidence="2 7" id="KW-0813">Transport</keyword>
<dbReference type="Proteomes" id="UP000290204">
    <property type="component" value="Unassembled WGS sequence"/>
</dbReference>
<dbReference type="EMBL" id="SDHW01000004">
    <property type="protein sequence ID" value="RXK59359.1"/>
    <property type="molecule type" value="Genomic_DNA"/>
</dbReference>
<evidence type="ECO:0000256" key="3">
    <source>
        <dbReference type="ARBA" id="ARBA00022452"/>
    </source>
</evidence>
<dbReference type="NCBIfam" id="TIGR04056">
    <property type="entry name" value="OMP_RagA_SusC"/>
    <property type="match status" value="1"/>
</dbReference>
<dbReference type="OrthoDB" id="9768177at2"/>
<dbReference type="GO" id="GO:0009279">
    <property type="term" value="C:cell outer membrane"/>
    <property type="evidence" value="ECO:0007669"/>
    <property type="project" value="UniProtKB-SubCell"/>
</dbReference>
<dbReference type="InterPro" id="IPR037066">
    <property type="entry name" value="Plug_dom_sf"/>
</dbReference>
<evidence type="ECO:0000313" key="11">
    <source>
        <dbReference type="Proteomes" id="UP000290204"/>
    </source>
</evidence>
<feature type="signal peptide" evidence="8">
    <location>
        <begin position="1"/>
        <end position="25"/>
    </location>
</feature>
<evidence type="ECO:0000313" key="10">
    <source>
        <dbReference type="EMBL" id="RXK59359.1"/>
    </source>
</evidence>
<dbReference type="RefSeq" id="WP_129131662.1">
    <property type="nucleotide sequence ID" value="NZ_SDHW01000004.1"/>
</dbReference>
<dbReference type="InterPro" id="IPR008969">
    <property type="entry name" value="CarboxyPept-like_regulatory"/>
</dbReference>
<dbReference type="InterPro" id="IPR036942">
    <property type="entry name" value="Beta-barrel_TonB_sf"/>
</dbReference>
<dbReference type="Pfam" id="PF13715">
    <property type="entry name" value="CarbopepD_reg_2"/>
    <property type="match status" value="1"/>
</dbReference>
<protein>
    <submittedName>
        <fullName evidence="10">SusC/RagA family TonB-linked outer membrane protein</fullName>
    </submittedName>
</protein>
<dbReference type="Pfam" id="PF07715">
    <property type="entry name" value="Plug"/>
    <property type="match status" value="1"/>
</dbReference>
<evidence type="ECO:0000256" key="1">
    <source>
        <dbReference type="ARBA" id="ARBA00004571"/>
    </source>
</evidence>
<evidence type="ECO:0000256" key="5">
    <source>
        <dbReference type="ARBA" id="ARBA00023136"/>
    </source>
</evidence>
<name>A0A4Q1CGR4_9BACT</name>
<feature type="domain" description="TonB-dependent receptor plug" evidence="9">
    <location>
        <begin position="119"/>
        <end position="217"/>
    </location>
</feature>
<accession>A0A4Q1CGR4</accession>
<gene>
    <name evidence="10" type="ORF">ESA94_14590</name>
</gene>
<dbReference type="InterPro" id="IPR039426">
    <property type="entry name" value="TonB-dep_rcpt-like"/>
</dbReference>
<evidence type="ECO:0000256" key="7">
    <source>
        <dbReference type="PROSITE-ProRule" id="PRU01360"/>
    </source>
</evidence>
<reference evidence="10 11" key="1">
    <citation type="submission" date="2019-01" db="EMBL/GenBank/DDBJ databases">
        <title>Lacibacter sp. strain TTM-7.</title>
        <authorList>
            <person name="Chen W.-M."/>
        </authorList>
    </citation>
    <scope>NUCLEOTIDE SEQUENCE [LARGE SCALE GENOMIC DNA]</scope>
    <source>
        <strain evidence="10 11">TTM-7</strain>
    </source>
</reference>
<keyword evidence="3 7" id="KW-1134">Transmembrane beta strand</keyword>
<dbReference type="Gene3D" id="2.40.170.20">
    <property type="entry name" value="TonB-dependent receptor, beta-barrel domain"/>
    <property type="match status" value="1"/>
</dbReference>
<keyword evidence="5 7" id="KW-0472">Membrane</keyword>
<sequence>MFRSTHCKQLLLSLLLVVISSAAFAQTITGKVVSATDQQPVPVVSIQLKGSKKGTFTDNNGQFSIAAKSGDVLLLSASGFLEKEFAVNGETSVTIELDVNSKSLNEVIVTALGVKKETKRITYAVQDVKTTELVKAREPNAVNSLKGRVAGLNVNVNNELLRAPSINFRGEGNILFVVDGVPITTDTWNISPDDIESYTMLKGQTASALYGALARNGAIIINTKKGSKDKRGFSIEFNSSTMFEKSFLAFPLYQDEYGPGSRGKYAFVNGLGGGLNDNDYDVWGPRFAGQLIPQYDGQRTLGQTYTTTFADGTSITGNIKPTPWIARGKDNFKRFLETGVLTTNHVAIGATGDKYNVRFGVGHTYQKAIVPNMGLNTTNFNLSAGYDFNSKIKLTADINYSRQYSPNFPDINYGPNSMIYNMVIWAGADWNVDDMRNYWQEGKIGTQQIYAEYQRYNNPWFMVKEWLRPHYKNDVYGYLSLNWKVAKGVELMYRPGISTYNIFRQEKMPYSAGSYGRDERMGDYREDARMFFEANNELQVKYNSKFFNNFLSVDGFVGGNVRTARYNGTFASTDYLNIPGLYTLANSLRAPRVASIAAEGLTLSSYGSFDLGLSKYAVVNITGRYDKQSTLPLNSNSYFYPSAGVSTVISDYVDNLPQAISFLKLRGSYAEGRSAGLNAFVGQPSVGIGTGQGYGQQYYSPLNMGLYELTSIGYSIANTGTYNNTLGASYANGLLNPELVADNRKTTEVGLDMRFLKNRIAVDVTWFRSISELLTQRSDIISQSSGYNSVTDNYGKVQNMGWEVMLNGTAINKKDFQWNVNVNWSTFKRTWKEHPNPNFWSKNGSRVDLIYQEGFIKTPDGQLVHGADGILMRFRDAGAGAARRIMGHADPDWSWGVINSFTYKGFRLNFQFDGVVGGVFHDYVRQKMLQGGRHIETATGLWGQHRPNDVTGGSFVAPGITLTGGAIQLDPNTGEILNYKNLTAVPNAKVTTIQSYSSRYAGLEELNIIDKTFAKLREVTLTYQLPASFIGKSVIKKAEVSLVCRNVYLFFNKRYKDVDPDQYTQDGGSGLQTPTTRRFGFNINLTF</sequence>
<dbReference type="InterPro" id="IPR023996">
    <property type="entry name" value="TonB-dep_OMP_SusC/RagA"/>
</dbReference>
<dbReference type="AlphaFoldDB" id="A0A4Q1CGR4"/>
<evidence type="ECO:0000256" key="6">
    <source>
        <dbReference type="ARBA" id="ARBA00023237"/>
    </source>
</evidence>
<comment type="subcellular location">
    <subcellularLocation>
        <location evidence="1 7">Cell outer membrane</location>
        <topology evidence="1 7">Multi-pass membrane protein</topology>
    </subcellularLocation>
</comment>
<dbReference type="PROSITE" id="PS52016">
    <property type="entry name" value="TONB_DEPENDENT_REC_3"/>
    <property type="match status" value="1"/>
</dbReference>
<dbReference type="SUPFAM" id="SSF56935">
    <property type="entry name" value="Porins"/>
    <property type="match status" value="1"/>
</dbReference>
<keyword evidence="4 7" id="KW-0812">Transmembrane</keyword>
<dbReference type="Gene3D" id="2.60.40.1120">
    <property type="entry name" value="Carboxypeptidase-like, regulatory domain"/>
    <property type="match status" value="1"/>
</dbReference>
<evidence type="ECO:0000256" key="8">
    <source>
        <dbReference type="SAM" id="SignalP"/>
    </source>
</evidence>
<keyword evidence="11" id="KW-1185">Reference proteome</keyword>
<evidence type="ECO:0000256" key="4">
    <source>
        <dbReference type="ARBA" id="ARBA00022692"/>
    </source>
</evidence>
<organism evidence="10 11">
    <name type="scientific">Lacibacter luteus</name>
    <dbReference type="NCBI Taxonomy" id="2508719"/>
    <lineage>
        <taxon>Bacteria</taxon>
        <taxon>Pseudomonadati</taxon>
        <taxon>Bacteroidota</taxon>
        <taxon>Chitinophagia</taxon>
        <taxon>Chitinophagales</taxon>
        <taxon>Chitinophagaceae</taxon>
        <taxon>Lacibacter</taxon>
    </lineage>
</organism>
<comment type="similarity">
    <text evidence="7">Belongs to the TonB-dependent receptor family.</text>
</comment>
<comment type="caution">
    <text evidence="10">The sequence shown here is derived from an EMBL/GenBank/DDBJ whole genome shotgun (WGS) entry which is preliminary data.</text>
</comment>
<feature type="chain" id="PRO_5020845602" evidence="8">
    <location>
        <begin position="26"/>
        <end position="1087"/>
    </location>
</feature>
<proteinExistence type="inferred from homology"/>
<dbReference type="InterPro" id="IPR012910">
    <property type="entry name" value="Plug_dom"/>
</dbReference>